<dbReference type="InterPro" id="IPR036873">
    <property type="entry name" value="Rhodanese-like_dom_sf"/>
</dbReference>
<dbReference type="PROSITE" id="PS50206">
    <property type="entry name" value="RHODANESE_3"/>
    <property type="match status" value="1"/>
</dbReference>
<keyword evidence="2" id="KW-0808">Transferase</keyword>
<dbReference type="EMBL" id="LSZO01000006">
    <property type="protein sequence ID" value="KXU39427.1"/>
    <property type="molecule type" value="Genomic_DNA"/>
</dbReference>
<dbReference type="SUPFAM" id="SSF52821">
    <property type="entry name" value="Rhodanese/Cell cycle control phosphatase"/>
    <property type="match status" value="1"/>
</dbReference>
<dbReference type="Gene3D" id="3.40.250.10">
    <property type="entry name" value="Rhodanese-like domain"/>
    <property type="match status" value="1"/>
</dbReference>
<feature type="domain" description="Rhodanese" evidence="1">
    <location>
        <begin position="122"/>
        <end position="172"/>
    </location>
</feature>
<keyword evidence="3" id="KW-1185">Reference proteome</keyword>
<gene>
    <name evidence="2" type="ORF">AXE65_08665</name>
</gene>
<evidence type="ECO:0000259" key="1">
    <source>
        <dbReference type="PROSITE" id="PS50206"/>
    </source>
</evidence>
<evidence type="ECO:0000313" key="3">
    <source>
        <dbReference type="Proteomes" id="UP000072660"/>
    </source>
</evidence>
<organism evidence="2 3">
    <name type="scientific">Ventosimonas gracilis</name>
    <dbReference type="NCBI Taxonomy" id="1680762"/>
    <lineage>
        <taxon>Bacteria</taxon>
        <taxon>Pseudomonadati</taxon>
        <taxon>Pseudomonadota</taxon>
        <taxon>Gammaproteobacteria</taxon>
        <taxon>Pseudomonadales</taxon>
        <taxon>Ventosimonadaceae</taxon>
        <taxon>Ventosimonas</taxon>
    </lineage>
</organism>
<accession>A0A139SXT4</accession>
<evidence type="ECO:0000313" key="2">
    <source>
        <dbReference type="EMBL" id="KXU39427.1"/>
    </source>
</evidence>
<protein>
    <submittedName>
        <fullName evidence="2">Sulfurtransferase</fullName>
    </submittedName>
</protein>
<comment type="caution">
    <text evidence="2">The sequence shown here is derived from an EMBL/GenBank/DDBJ whole genome shotgun (WGS) entry which is preliminary data.</text>
</comment>
<dbReference type="AlphaFoldDB" id="A0A139SXT4"/>
<dbReference type="GO" id="GO:0016740">
    <property type="term" value="F:transferase activity"/>
    <property type="evidence" value="ECO:0007669"/>
    <property type="project" value="UniProtKB-KW"/>
</dbReference>
<dbReference type="OrthoDB" id="176845at2"/>
<reference evidence="2 3" key="1">
    <citation type="submission" date="2016-02" db="EMBL/GenBank/DDBJ databases">
        <authorList>
            <person name="Wen L."/>
            <person name="He K."/>
            <person name="Yang H."/>
        </authorList>
    </citation>
    <scope>NUCLEOTIDE SEQUENCE [LARGE SCALE GENOMIC DNA]</scope>
    <source>
        <strain evidence="2 3">CV58</strain>
    </source>
</reference>
<dbReference type="RefSeq" id="WP_068386535.1">
    <property type="nucleotide sequence ID" value="NZ_LSZO01000006.1"/>
</dbReference>
<dbReference type="InterPro" id="IPR001763">
    <property type="entry name" value="Rhodanese-like_dom"/>
</dbReference>
<name>A0A139SXT4_9GAMM</name>
<proteinExistence type="predicted"/>
<dbReference type="NCBIfam" id="TIGR03865">
    <property type="entry name" value="PQQ_CXXCW"/>
    <property type="match status" value="1"/>
</dbReference>
<dbReference type="Pfam" id="PF00581">
    <property type="entry name" value="Rhodanese"/>
    <property type="match status" value="1"/>
</dbReference>
<dbReference type="Proteomes" id="UP000072660">
    <property type="component" value="Unassembled WGS sequence"/>
</dbReference>
<sequence length="180" mass="20311">MLRLLMGLAATFLCVLFAHGEELAKFSQEGYRSAFYRSPTPPFAEHASTIDTAALQALLQQNPKPLLIDVYGRTFLNGRFVEDETHANLPGSLWLANTGLAELAPSWQTYFAEHLTRITDGNFSRPLVFYCRSDCWLSWNAVKRAHALGYLRLYWYRDGVDAWQQAGLPLVPATPAPFNE</sequence>
<dbReference type="InterPro" id="IPR022376">
    <property type="entry name" value="PQQ_CXXCW"/>
</dbReference>
<dbReference type="CDD" id="cd00158">
    <property type="entry name" value="RHOD"/>
    <property type="match status" value="1"/>
</dbReference>